<dbReference type="EMBL" id="JBICBM010000002">
    <property type="protein sequence ID" value="MFF9880876.1"/>
    <property type="molecule type" value="Genomic_DNA"/>
</dbReference>
<comment type="caution">
    <text evidence="1">The sequence shown here is derived from an EMBL/GenBank/DDBJ whole genome shotgun (WGS) entry which is preliminary data.</text>
</comment>
<dbReference type="Proteomes" id="UP001603418">
    <property type="component" value="Unassembled WGS sequence"/>
</dbReference>
<dbReference type="RefSeq" id="WP_244405751.1">
    <property type="nucleotide sequence ID" value="NZ_JBFACJ010000008.1"/>
</dbReference>
<gene>
    <name evidence="1" type="ORF">ACF1HC_04525</name>
</gene>
<proteinExistence type="predicted"/>
<accession>A0ABW6YPX7</accession>
<keyword evidence="2" id="KW-1185">Reference proteome</keyword>
<evidence type="ECO:0000313" key="1">
    <source>
        <dbReference type="EMBL" id="MFF9880876.1"/>
    </source>
</evidence>
<organism evidence="1 2">
    <name type="scientific">Streptomyces eurythermus</name>
    <dbReference type="NCBI Taxonomy" id="42237"/>
    <lineage>
        <taxon>Bacteria</taxon>
        <taxon>Bacillati</taxon>
        <taxon>Actinomycetota</taxon>
        <taxon>Actinomycetes</taxon>
        <taxon>Kitasatosporales</taxon>
        <taxon>Streptomycetaceae</taxon>
        <taxon>Streptomyces</taxon>
    </lineage>
</organism>
<name>A0ABW6YPX7_9ACTN</name>
<protein>
    <submittedName>
        <fullName evidence="1">Uncharacterized protein</fullName>
    </submittedName>
</protein>
<sequence>MKGLTQAAQVWIDDPSQNLDAHLVRGFDDLRALSATVPPVQEPTPSR</sequence>
<evidence type="ECO:0000313" key="2">
    <source>
        <dbReference type="Proteomes" id="UP001603418"/>
    </source>
</evidence>
<reference evidence="1 2" key="1">
    <citation type="submission" date="2024-10" db="EMBL/GenBank/DDBJ databases">
        <title>The Natural Products Discovery Center: Release of the First 8490 Sequenced Strains for Exploring Actinobacteria Biosynthetic Diversity.</title>
        <authorList>
            <person name="Kalkreuter E."/>
            <person name="Kautsar S.A."/>
            <person name="Yang D."/>
            <person name="Bader C.D."/>
            <person name="Teijaro C.N."/>
            <person name="Fluegel L."/>
            <person name="Davis C.M."/>
            <person name="Simpson J.R."/>
            <person name="Lauterbach L."/>
            <person name="Steele A.D."/>
            <person name="Gui C."/>
            <person name="Meng S."/>
            <person name="Li G."/>
            <person name="Viehrig K."/>
            <person name="Ye F."/>
            <person name="Su P."/>
            <person name="Kiefer A.F."/>
            <person name="Nichols A."/>
            <person name="Cepeda A.J."/>
            <person name="Yan W."/>
            <person name="Fan B."/>
            <person name="Jiang Y."/>
            <person name="Adhikari A."/>
            <person name="Zheng C.-J."/>
            <person name="Schuster L."/>
            <person name="Cowan T.M."/>
            <person name="Smanski M.J."/>
            <person name="Chevrette M.G."/>
            <person name="De Carvalho L.P.S."/>
            <person name="Shen B."/>
        </authorList>
    </citation>
    <scope>NUCLEOTIDE SEQUENCE [LARGE SCALE GENOMIC DNA]</scope>
    <source>
        <strain evidence="1 2">NPDC013366</strain>
    </source>
</reference>